<protein>
    <submittedName>
        <fullName evidence="2">Uncharacterized protein</fullName>
    </submittedName>
</protein>
<organism evidence="2 3">
    <name type="scientific">Entomortierella chlamydospora</name>
    <dbReference type="NCBI Taxonomy" id="101097"/>
    <lineage>
        <taxon>Eukaryota</taxon>
        <taxon>Fungi</taxon>
        <taxon>Fungi incertae sedis</taxon>
        <taxon>Mucoromycota</taxon>
        <taxon>Mortierellomycotina</taxon>
        <taxon>Mortierellomycetes</taxon>
        <taxon>Mortierellales</taxon>
        <taxon>Mortierellaceae</taxon>
        <taxon>Entomortierella</taxon>
    </lineage>
</organism>
<evidence type="ECO:0000256" key="1">
    <source>
        <dbReference type="SAM" id="MobiDB-lite"/>
    </source>
</evidence>
<proteinExistence type="predicted"/>
<accession>A0A9P6MVJ4</accession>
<dbReference type="Proteomes" id="UP000703661">
    <property type="component" value="Unassembled WGS sequence"/>
</dbReference>
<evidence type="ECO:0000313" key="3">
    <source>
        <dbReference type="Proteomes" id="UP000703661"/>
    </source>
</evidence>
<feature type="region of interest" description="Disordered" evidence="1">
    <location>
        <begin position="113"/>
        <end position="138"/>
    </location>
</feature>
<keyword evidence="3" id="KW-1185">Reference proteome</keyword>
<feature type="non-terminal residue" evidence="2">
    <location>
        <position position="198"/>
    </location>
</feature>
<dbReference type="AlphaFoldDB" id="A0A9P6MVJ4"/>
<comment type="caution">
    <text evidence="2">The sequence shown here is derived from an EMBL/GenBank/DDBJ whole genome shotgun (WGS) entry which is preliminary data.</text>
</comment>
<gene>
    <name evidence="2" type="ORF">BGZ80_009979</name>
</gene>
<feature type="compositionally biased region" description="Polar residues" evidence="1">
    <location>
        <begin position="120"/>
        <end position="138"/>
    </location>
</feature>
<evidence type="ECO:0000313" key="2">
    <source>
        <dbReference type="EMBL" id="KAG0015210.1"/>
    </source>
</evidence>
<name>A0A9P6MVJ4_9FUNG</name>
<dbReference type="EMBL" id="JAAAID010000649">
    <property type="protein sequence ID" value="KAG0015210.1"/>
    <property type="molecule type" value="Genomic_DNA"/>
</dbReference>
<reference evidence="2" key="1">
    <citation type="journal article" date="2020" name="Fungal Divers.">
        <title>Resolving the Mortierellaceae phylogeny through synthesis of multi-gene phylogenetics and phylogenomics.</title>
        <authorList>
            <person name="Vandepol N."/>
            <person name="Liber J."/>
            <person name="Desiro A."/>
            <person name="Na H."/>
            <person name="Kennedy M."/>
            <person name="Barry K."/>
            <person name="Grigoriev I.V."/>
            <person name="Miller A.N."/>
            <person name="O'Donnell K."/>
            <person name="Stajich J.E."/>
            <person name="Bonito G."/>
        </authorList>
    </citation>
    <scope>NUCLEOTIDE SEQUENCE</scope>
    <source>
        <strain evidence="2">NRRL 2769</strain>
    </source>
</reference>
<sequence length="198" mass="22233">MSRDKMDSQSSAYLDILWINSALDRSPNAFFTAVNANNKQRAHKRYQQMIENCNLDSDDKKILLEKFETWKIDHAQQFWLDQRTQSSQMRVADVLVEGSEPYALQSIHRNVSRTHGDLATNRNASTSSHKNNSTSVVASSLDLPSVDVEAEQIDISVVEEDERDESAYSSNISPIPALSSTPTLTNTIRAVLSMLISK</sequence>